<feature type="domain" description="RsaL-like HTH" evidence="1">
    <location>
        <begin position="1"/>
        <end position="37"/>
    </location>
</feature>
<organism evidence="2 3">
    <name type="scientific">Vogesella margarita</name>
    <dbReference type="NCBI Taxonomy" id="2984199"/>
    <lineage>
        <taxon>Bacteria</taxon>
        <taxon>Pseudomonadati</taxon>
        <taxon>Pseudomonadota</taxon>
        <taxon>Betaproteobacteria</taxon>
        <taxon>Neisseriales</taxon>
        <taxon>Chromobacteriaceae</taxon>
        <taxon>Vogesella</taxon>
    </lineage>
</organism>
<gene>
    <name evidence="2" type="ORF">PQU96_10835</name>
</gene>
<dbReference type="Pfam" id="PF22495">
    <property type="entry name" value="HTH_92"/>
    <property type="match status" value="1"/>
</dbReference>
<dbReference type="EMBL" id="JAQQLE010000009">
    <property type="protein sequence ID" value="MDC7714614.1"/>
    <property type="molecule type" value="Genomic_DNA"/>
</dbReference>
<name>A0ABT5IPW3_9NEIS</name>
<evidence type="ECO:0000259" key="1">
    <source>
        <dbReference type="Pfam" id="PF22495"/>
    </source>
</evidence>
<proteinExistence type="predicted"/>
<comment type="caution">
    <text evidence="2">The sequence shown here is derived from an EMBL/GenBank/DDBJ whole genome shotgun (WGS) entry which is preliminary data.</text>
</comment>
<reference evidence="2 3" key="1">
    <citation type="submission" date="2023-01" db="EMBL/GenBank/DDBJ databases">
        <title>Novel species of the genus Vogesella isolated from rivers.</title>
        <authorList>
            <person name="Lu H."/>
        </authorList>
    </citation>
    <scope>NUCLEOTIDE SEQUENCE [LARGE SCALE GENOMIC DNA]</scope>
    <source>
        <strain evidence="2 3">LYT5W</strain>
    </source>
</reference>
<keyword evidence="3" id="KW-1185">Reference proteome</keyword>
<sequence>MNQVEFWTGIGVTQSSGSRYESGYVMPRPTGELLRLVYIEGIDVSQLTKMDFEIAQFIKQDHPDLYHSLQSELRSKSATTL</sequence>
<evidence type="ECO:0000313" key="3">
    <source>
        <dbReference type="Proteomes" id="UP001222030"/>
    </source>
</evidence>
<accession>A0ABT5IPW3</accession>
<protein>
    <submittedName>
        <fullName evidence="2">Transcriptional regulator</fullName>
    </submittedName>
</protein>
<evidence type="ECO:0000313" key="2">
    <source>
        <dbReference type="EMBL" id="MDC7714614.1"/>
    </source>
</evidence>
<dbReference type="Proteomes" id="UP001222030">
    <property type="component" value="Unassembled WGS sequence"/>
</dbReference>
<dbReference type="InterPro" id="IPR055172">
    <property type="entry name" value="HTH_RsaL-like"/>
</dbReference>